<protein>
    <recommendedName>
        <fullName evidence="17">Sodium/potassium-transporting ATPase subunit beta</fullName>
    </recommendedName>
</protein>
<evidence type="ECO:0000256" key="4">
    <source>
        <dbReference type="ARBA" id="ARBA00022475"/>
    </source>
</evidence>
<dbReference type="GO" id="GO:0030007">
    <property type="term" value="P:intracellular potassium ion homeostasis"/>
    <property type="evidence" value="ECO:0007669"/>
    <property type="project" value="TreeGrafter"/>
</dbReference>
<dbReference type="NCBIfam" id="TIGR01107">
    <property type="entry name" value="Na_K_ATPase_bet"/>
    <property type="match status" value="1"/>
</dbReference>
<evidence type="ECO:0000256" key="11">
    <source>
        <dbReference type="ARBA" id="ARBA00023053"/>
    </source>
</evidence>
<reference evidence="18 19" key="1">
    <citation type="submission" date="2021-06" db="EMBL/GenBank/DDBJ databases">
        <title>Chromosome-level genome assembly of the red-tail catfish (Hemibagrus wyckioides).</title>
        <authorList>
            <person name="Shao F."/>
        </authorList>
    </citation>
    <scope>NUCLEOTIDE SEQUENCE [LARGE SCALE GENOMIC DNA]</scope>
    <source>
        <strain evidence="18">EC202008001</strain>
        <tissue evidence="18">Blood</tissue>
    </source>
</reference>
<dbReference type="GO" id="GO:0001671">
    <property type="term" value="F:ATPase activator activity"/>
    <property type="evidence" value="ECO:0007669"/>
    <property type="project" value="TreeGrafter"/>
</dbReference>
<keyword evidence="4" id="KW-1003">Cell membrane</keyword>
<feature type="transmembrane region" description="Helical" evidence="17">
    <location>
        <begin position="34"/>
        <end position="59"/>
    </location>
</feature>
<evidence type="ECO:0000256" key="7">
    <source>
        <dbReference type="ARBA" id="ARBA00022692"/>
    </source>
</evidence>
<dbReference type="GO" id="GO:0005890">
    <property type="term" value="C:sodium:potassium-exchanging ATPase complex"/>
    <property type="evidence" value="ECO:0007669"/>
    <property type="project" value="InterPro"/>
</dbReference>
<comment type="function">
    <text evidence="17">This is the non-catalytic component of the active enzyme, which catalyzes the hydrolysis of ATP coupled with the exchange of Na(+) and K(+) ions across the plasma membrane.</text>
</comment>
<dbReference type="GO" id="GO:1990573">
    <property type="term" value="P:potassium ion import across plasma membrane"/>
    <property type="evidence" value="ECO:0007669"/>
    <property type="project" value="TreeGrafter"/>
</dbReference>
<accession>A0A9D3N1W5</accession>
<evidence type="ECO:0000256" key="12">
    <source>
        <dbReference type="ARBA" id="ARBA00023065"/>
    </source>
</evidence>
<dbReference type="InterPro" id="IPR000402">
    <property type="entry name" value="Na/K_ATPase_sub_beta"/>
</dbReference>
<dbReference type="GO" id="GO:0036376">
    <property type="term" value="P:sodium ion export across plasma membrane"/>
    <property type="evidence" value="ECO:0007669"/>
    <property type="project" value="TreeGrafter"/>
</dbReference>
<keyword evidence="11" id="KW-0915">Sodium</keyword>
<evidence type="ECO:0000313" key="18">
    <source>
        <dbReference type="EMBL" id="KAG7314491.1"/>
    </source>
</evidence>
<keyword evidence="6" id="KW-0740">Sodium/potassium transport</keyword>
<keyword evidence="5" id="KW-0633">Potassium transport</keyword>
<dbReference type="InterPro" id="IPR038702">
    <property type="entry name" value="Na/K_ATPase_sub_beta_sf"/>
</dbReference>
<gene>
    <name evidence="18" type="ORF">KOW79_021794</name>
</gene>
<evidence type="ECO:0000256" key="8">
    <source>
        <dbReference type="ARBA" id="ARBA00022958"/>
    </source>
</evidence>
<dbReference type="FunFam" id="2.60.40.1660:FF:000001">
    <property type="entry name" value="Sodium/potassium-transporting ATPase subunit beta"/>
    <property type="match status" value="1"/>
</dbReference>
<evidence type="ECO:0000256" key="17">
    <source>
        <dbReference type="RuleBase" id="RU362099"/>
    </source>
</evidence>
<keyword evidence="15" id="KW-0325">Glycoprotein</keyword>
<comment type="caution">
    <text evidence="18">The sequence shown here is derived from an EMBL/GenBank/DDBJ whole genome shotgun (WGS) entry which is preliminary data.</text>
</comment>
<dbReference type="OrthoDB" id="5912413at2759"/>
<evidence type="ECO:0000313" key="19">
    <source>
        <dbReference type="Proteomes" id="UP000824219"/>
    </source>
</evidence>
<name>A0A9D3N1W5_9TELE</name>
<evidence type="ECO:0000256" key="5">
    <source>
        <dbReference type="ARBA" id="ARBA00022538"/>
    </source>
</evidence>
<dbReference type="Pfam" id="PF00287">
    <property type="entry name" value="Na_K-ATPase"/>
    <property type="match status" value="1"/>
</dbReference>
<keyword evidence="14" id="KW-1015">Disulfide bond</keyword>
<keyword evidence="7 17" id="KW-0812">Transmembrane</keyword>
<evidence type="ECO:0000256" key="16">
    <source>
        <dbReference type="ARBA" id="ARBA00023201"/>
    </source>
</evidence>
<evidence type="ECO:0000256" key="2">
    <source>
        <dbReference type="ARBA" id="ARBA00005876"/>
    </source>
</evidence>
<keyword evidence="12 17" id="KW-0406">Ion transport</keyword>
<dbReference type="EMBL" id="JAHKSW010000028">
    <property type="protein sequence ID" value="KAG7314491.1"/>
    <property type="molecule type" value="Genomic_DNA"/>
</dbReference>
<dbReference type="Proteomes" id="UP000824219">
    <property type="component" value="Linkage Group LG28"/>
</dbReference>
<evidence type="ECO:0000256" key="15">
    <source>
        <dbReference type="ARBA" id="ARBA00023180"/>
    </source>
</evidence>
<comment type="subcellular location">
    <subcellularLocation>
        <location evidence="1">Cell membrane</location>
        <topology evidence="1">Single-pass type II membrane protein</topology>
    </subcellularLocation>
    <subcellularLocation>
        <location evidence="17">Membrane</location>
    </subcellularLocation>
</comment>
<organism evidence="18 19">
    <name type="scientific">Hemibagrus wyckioides</name>
    <dbReference type="NCBI Taxonomy" id="337641"/>
    <lineage>
        <taxon>Eukaryota</taxon>
        <taxon>Metazoa</taxon>
        <taxon>Chordata</taxon>
        <taxon>Craniata</taxon>
        <taxon>Vertebrata</taxon>
        <taxon>Euteleostomi</taxon>
        <taxon>Actinopterygii</taxon>
        <taxon>Neopterygii</taxon>
        <taxon>Teleostei</taxon>
        <taxon>Ostariophysi</taxon>
        <taxon>Siluriformes</taxon>
        <taxon>Bagridae</taxon>
        <taxon>Hemibagrus</taxon>
    </lineage>
</organism>
<keyword evidence="9" id="KW-0735">Signal-anchor</keyword>
<dbReference type="AlphaFoldDB" id="A0A9D3N1W5"/>
<evidence type="ECO:0000256" key="9">
    <source>
        <dbReference type="ARBA" id="ARBA00022968"/>
    </source>
</evidence>
<keyword evidence="3 17" id="KW-0813">Transport</keyword>
<comment type="similarity">
    <text evidence="2 17">Belongs to the X(+)/potassium ATPases subunit beta family.</text>
</comment>
<keyword evidence="16" id="KW-0739">Sodium transport</keyword>
<dbReference type="Gene3D" id="2.60.40.1660">
    <property type="entry name" value="Na, k-atpase alpha subunit"/>
    <property type="match status" value="1"/>
</dbReference>
<dbReference type="PANTHER" id="PTHR11523:SF26">
    <property type="entry name" value="SODIUM_POTASSIUM-TRANSPORTING ATPASE SUBUNIT BETA-2"/>
    <property type="match status" value="1"/>
</dbReference>
<dbReference type="GO" id="GO:0006883">
    <property type="term" value="P:intracellular sodium ion homeostasis"/>
    <property type="evidence" value="ECO:0007669"/>
    <property type="project" value="TreeGrafter"/>
</dbReference>
<evidence type="ECO:0000256" key="13">
    <source>
        <dbReference type="ARBA" id="ARBA00023136"/>
    </source>
</evidence>
<evidence type="ECO:0000256" key="6">
    <source>
        <dbReference type="ARBA" id="ARBA00022607"/>
    </source>
</evidence>
<sequence>MAKDGNKSGWKEFIWNPRTREFCGRTASSWGLIFLFYVAFYIFLAGLFSVTIYVMLLTLDDNKPTYQDRLATPGMMIRPTGEDLEIIYNKENTESWESFVQALNNFLSPYNDSVQEQNNVECTPDKNYIQEDSDSVKNIPKRSCQFKRSWLDECSGLNDLRFYGYDVGKPCVIIKLNRVIGMLPGKNGPAPSVSCGPKGDDGDKMGNVTYFPANGTFNHMYFPYYGKKAQVNYSQPLVAVKFMSLTLNADVNVECKIIAGNIQSNNDRDKFAGRVSFKLRINTKN</sequence>
<keyword evidence="8" id="KW-0630">Potassium</keyword>
<keyword evidence="13 17" id="KW-0472">Membrane</keyword>
<proteinExistence type="inferred from homology"/>
<keyword evidence="19" id="KW-1185">Reference proteome</keyword>
<evidence type="ECO:0000256" key="3">
    <source>
        <dbReference type="ARBA" id="ARBA00022448"/>
    </source>
</evidence>
<dbReference type="PANTHER" id="PTHR11523">
    <property type="entry name" value="SODIUM/POTASSIUM-DEPENDENT ATPASE BETA SUBUNIT"/>
    <property type="match status" value="1"/>
</dbReference>
<dbReference type="PROSITE" id="PS00391">
    <property type="entry name" value="ATPASE_NA_K_BETA_2"/>
    <property type="match status" value="1"/>
</dbReference>
<keyword evidence="10 17" id="KW-1133">Transmembrane helix</keyword>
<evidence type="ECO:0000256" key="1">
    <source>
        <dbReference type="ARBA" id="ARBA00004401"/>
    </source>
</evidence>
<evidence type="ECO:0000256" key="14">
    <source>
        <dbReference type="ARBA" id="ARBA00023157"/>
    </source>
</evidence>
<evidence type="ECO:0000256" key="10">
    <source>
        <dbReference type="ARBA" id="ARBA00022989"/>
    </source>
</evidence>